<evidence type="ECO:0000313" key="2">
    <source>
        <dbReference type="EMBL" id="AUM11843.1"/>
    </source>
</evidence>
<dbReference type="Proteomes" id="UP000235116">
    <property type="component" value="Chromosome"/>
</dbReference>
<dbReference type="EMBL" id="CP022684">
    <property type="protein sequence ID" value="AUM11843.1"/>
    <property type="molecule type" value="Genomic_DNA"/>
</dbReference>
<dbReference type="CDD" id="cd03506">
    <property type="entry name" value="Delta6-FADS-like"/>
    <property type="match status" value="1"/>
</dbReference>
<dbReference type="RefSeq" id="WP_101893181.1">
    <property type="nucleotide sequence ID" value="NZ_CP022684.1"/>
</dbReference>
<feature type="domain" description="Fatty acid desaturase" evidence="1">
    <location>
        <begin position="91"/>
        <end position="351"/>
    </location>
</feature>
<dbReference type="GO" id="GO:0006629">
    <property type="term" value="P:lipid metabolic process"/>
    <property type="evidence" value="ECO:0007669"/>
    <property type="project" value="InterPro"/>
</dbReference>
<reference evidence="3" key="1">
    <citation type="submission" date="2017-08" db="EMBL/GenBank/DDBJ databases">
        <title>Direct submision.</title>
        <authorList>
            <person name="Kim S.-J."/>
            <person name="Rhee S.-K."/>
        </authorList>
    </citation>
    <scope>NUCLEOTIDE SEQUENCE [LARGE SCALE GENOMIC DNA]</scope>
    <source>
        <strain evidence="3">GI5</strain>
    </source>
</reference>
<dbReference type="AlphaFoldDB" id="A0A2K9LHV1"/>
<dbReference type="InterPro" id="IPR005804">
    <property type="entry name" value="FA_desaturase_dom"/>
</dbReference>
<dbReference type="InterPro" id="IPR012171">
    <property type="entry name" value="Fatty_acid_desaturase"/>
</dbReference>
<dbReference type="OrthoDB" id="104711at2"/>
<sequence length="378" mass="43784">MTTATQPNVEQLTEEKVQFGGLDGRRRLTKEQYEGLQQEFDALRDEIRADLGQADVDYMKNIIRIQRYLEVAGRTLIHFSFTPVPFMLGVAALSVSKIMDNMEIGHNVMHGQFDWANDPKMHSKNFEWDTACDAGSWKRTHNFEHHTFTNIIGKDRDYGYAVLRLSDETPWTPMRSFQTVYFALLSIFFQWGVALHELESERLRDGTFDLDEKKPYLKGLFRKGAKQVFKDYIFFPALAGPFFWKVMLGNAMANLGRNLWASAIIFCGHFTEQAQAFTEEECENETKGEWYYRQLLGSSNLSGSKLLHVMSGHLSYQIEHHLFPDIPANRYEEMGPKVEEICAKYGLPYNTGPFWHQYGTVLKRVWKYSFPTGGQERS</sequence>
<evidence type="ECO:0000259" key="1">
    <source>
        <dbReference type="Pfam" id="PF00487"/>
    </source>
</evidence>
<evidence type="ECO:0000313" key="3">
    <source>
        <dbReference type="Proteomes" id="UP000235116"/>
    </source>
</evidence>
<dbReference type="PANTHER" id="PTHR19353:SF84">
    <property type="entry name" value="ACYL-COA DELTA-9-DESATURASE, DESB"/>
    <property type="match status" value="1"/>
</dbReference>
<accession>A0A2K9LHV1</accession>
<name>A0A2K9LHV1_9GAMM</name>
<dbReference type="GO" id="GO:0016020">
    <property type="term" value="C:membrane"/>
    <property type="evidence" value="ECO:0007669"/>
    <property type="project" value="TreeGrafter"/>
</dbReference>
<dbReference type="PANTHER" id="PTHR19353">
    <property type="entry name" value="FATTY ACID DESATURASE 2"/>
    <property type="match status" value="1"/>
</dbReference>
<proteinExistence type="predicted"/>
<dbReference type="GO" id="GO:0016717">
    <property type="term" value="F:oxidoreductase activity, acting on paired donors, with oxidation of a pair of donors resulting in the reduction of molecular oxygen to two molecules of water"/>
    <property type="evidence" value="ECO:0007669"/>
    <property type="project" value="TreeGrafter"/>
</dbReference>
<organism evidence="2 3">
    <name type="scientific">Ketobacter alkanivorans</name>
    <dbReference type="NCBI Taxonomy" id="1917421"/>
    <lineage>
        <taxon>Bacteria</taxon>
        <taxon>Pseudomonadati</taxon>
        <taxon>Pseudomonadota</taxon>
        <taxon>Gammaproteobacteria</taxon>
        <taxon>Pseudomonadales</taxon>
        <taxon>Ketobacteraceae</taxon>
        <taxon>Ketobacter</taxon>
    </lineage>
</organism>
<keyword evidence="3" id="KW-1185">Reference proteome</keyword>
<dbReference type="KEGG" id="kak:Kalk_05135"/>
<dbReference type="Pfam" id="PF00487">
    <property type="entry name" value="FA_desaturase"/>
    <property type="match status" value="1"/>
</dbReference>
<protein>
    <submittedName>
        <fullName evidence="2">Acyl-CoA desaturase</fullName>
    </submittedName>
</protein>
<gene>
    <name evidence="2" type="ORF">Kalk_05135</name>
</gene>